<dbReference type="Gene3D" id="1.10.8.10">
    <property type="entry name" value="DNA helicase RuvA subunit, C-terminal domain"/>
    <property type="match status" value="1"/>
</dbReference>
<dbReference type="EMBL" id="MHCR01000019">
    <property type="protein sequence ID" value="OGY25248.1"/>
    <property type="molecule type" value="Genomic_DNA"/>
</dbReference>
<dbReference type="Proteomes" id="UP000178162">
    <property type="component" value="Unassembled WGS sequence"/>
</dbReference>
<protein>
    <recommendedName>
        <fullName evidence="1">peptide chain release factor N(5)-glutamine methyltransferase</fullName>
        <ecNumber evidence="1">2.1.1.297</ecNumber>
    </recommendedName>
</protein>
<organism evidence="8 9">
    <name type="scientific">Candidatus Woykebacteria bacterium RBG_16_39_9b</name>
    <dbReference type="NCBI Taxonomy" id="1802595"/>
    <lineage>
        <taxon>Bacteria</taxon>
        <taxon>Candidatus Woykeibacteriota</taxon>
    </lineage>
</organism>
<evidence type="ECO:0000256" key="5">
    <source>
        <dbReference type="ARBA" id="ARBA00048391"/>
    </source>
</evidence>
<dbReference type="InterPro" id="IPR019874">
    <property type="entry name" value="RF_methyltr_PrmC"/>
</dbReference>
<dbReference type="PANTHER" id="PTHR18895:SF74">
    <property type="entry name" value="MTRF1L RELEASE FACTOR GLUTAMINE METHYLTRANSFERASE"/>
    <property type="match status" value="1"/>
</dbReference>
<dbReference type="EC" id="2.1.1.297" evidence="1"/>
<dbReference type="NCBIfam" id="TIGR00536">
    <property type="entry name" value="hemK_fam"/>
    <property type="match status" value="1"/>
</dbReference>
<comment type="caution">
    <text evidence="8">The sequence shown here is derived from an EMBL/GenBank/DDBJ whole genome shotgun (WGS) entry which is preliminary data.</text>
</comment>
<evidence type="ECO:0000256" key="2">
    <source>
        <dbReference type="ARBA" id="ARBA00022603"/>
    </source>
</evidence>
<evidence type="ECO:0000256" key="4">
    <source>
        <dbReference type="ARBA" id="ARBA00022691"/>
    </source>
</evidence>
<dbReference type="NCBIfam" id="TIGR03534">
    <property type="entry name" value="RF_mod_PrmC"/>
    <property type="match status" value="1"/>
</dbReference>
<evidence type="ECO:0000256" key="3">
    <source>
        <dbReference type="ARBA" id="ARBA00022679"/>
    </source>
</evidence>
<dbReference type="SUPFAM" id="SSF53335">
    <property type="entry name" value="S-adenosyl-L-methionine-dependent methyltransferases"/>
    <property type="match status" value="1"/>
</dbReference>
<evidence type="ECO:0000313" key="8">
    <source>
        <dbReference type="EMBL" id="OGY25248.1"/>
    </source>
</evidence>
<accession>A0A1G1WC28</accession>
<keyword evidence="2 8" id="KW-0489">Methyltransferase</keyword>
<dbReference type="Gene3D" id="3.40.50.150">
    <property type="entry name" value="Vaccinia Virus protein VP39"/>
    <property type="match status" value="1"/>
</dbReference>
<evidence type="ECO:0000256" key="1">
    <source>
        <dbReference type="ARBA" id="ARBA00012771"/>
    </source>
</evidence>
<dbReference type="GO" id="GO:0032259">
    <property type="term" value="P:methylation"/>
    <property type="evidence" value="ECO:0007669"/>
    <property type="project" value="UniProtKB-KW"/>
</dbReference>
<dbReference type="InterPro" id="IPR004556">
    <property type="entry name" value="HemK-like"/>
</dbReference>
<feature type="domain" description="Methyltransferase small" evidence="6">
    <location>
        <begin position="110"/>
        <end position="197"/>
    </location>
</feature>
<dbReference type="InterPro" id="IPR050320">
    <property type="entry name" value="N5-glutamine_MTase"/>
</dbReference>
<dbReference type="Pfam" id="PF05175">
    <property type="entry name" value="MTS"/>
    <property type="match status" value="1"/>
</dbReference>
<evidence type="ECO:0000259" key="6">
    <source>
        <dbReference type="Pfam" id="PF05175"/>
    </source>
</evidence>
<gene>
    <name evidence="8" type="ORF">A2134_02075</name>
</gene>
<keyword evidence="3 8" id="KW-0808">Transferase</keyword>
<evidence type="ECO:0000259" key="7">
    <source>
        <dbReference type="Pfam" id="PF17827"/>
    </source>
</evidence>
<comment type="catalytic activity">
    <reaction evidence="5">
        <text>L-glutaminyl-[peptide chain release factor] + S-adenosyl-L-methionine = N(5)-methyl-L-glutaminyl-[peptide chain release factor] + S-adenosyl-L-homocysteine + H(+)</text>
        <dbReference type="Rhea" id="RHEA:42896"/>
        <dbReference type="Rhea" id="RHEA-COMP:10271"/>
        <dbReference type="Rhea" id="RHEA-COMP:10272"/>
        <dbReference type="ChEBI" id="CHEBI:15378"/>
        <dbReference type="ChEBI" id="CHEBI:30011"/>
        <dbReference type="ChEBI" id="CHEBI:57856"/>
        <dbReference type="ChEBI" id="CHEBI:59789"/>
        <dbReference type="ChEBI" id="CHEBI:61891"/>
        <dbReference type="EC" id="2.1.1.297"/>
    </reaction>
</comment>
<feature type="domain" description="Release factor glutamine methyltransferase N-terminal" evidence="7">
    <location>
        <begin position="7"/>
        <end position="66"/>
    </location>
</feature>
<evidence type="ECO:0000313" key="9">
    <source>
        <dbReference type="Proteomes" id="UP000178162"/>
    </source>
</evidence>
<dbReference type="CDD" id="cd02440">
    <property type="entry name" value="AdoMet_MTases"/>
    <property type="match status" value="1"/>
</dbReference>
<dbReference type="InterPro" id="IPR007848">
    <property type="entry name" value="Small_mtfrase_dom"/>
</dbReference>
<dbReference type="AlphaFoldDB" id="A0A1G1WC28"/>
<keyword evidence="4" id="KW-0949">S-adenosyl-L-methionine</keyword>
<dbReference type="PANTHER" id="PTHR18895">
    <property type="entry name" value="HEMK METHYLTRANSFERASE"/>
    <property type="match status" value="1"/>
</dbReference>
<dbReference type="STRING" id="1802595.A2134_02075"/>
<dbReference type="InterPro" id="IPR040758">
    <property type="entry name" value="PrmC_N"/>
</dbReference>
<dbReference type="InterPro" id="IPR029063">
    <property type="entry name" value="SAM-dependent_MTases_sf"/>
</dbReference>
<dbReference type="GO" id="GO:0102559">
    <property type="term" value="F:peptide chain release factor N(5)-glutamine methyltransferase activity"/>
    <property type="evidence" value="ECO:0007669"/>
    <property type="project" value="UniProtKB-EC"/>
</dbReference>
<proteinExistence type="predicted"/>
<dbReference type="Pfam" id="PF17827">
    <property type="entry name" value="PrmC_N"/>
    <property type="match status" value="1"/>
</dbReference>
<reference evidence="8 9" key="1">
    <citation type="journal article" date="2016" name="Nat. Commun.">
        <title>Thousands of microbial genomes shed light on interconnected biogeochemical processes in an aquifer system.</title>
        <authorList>
            <person name="Anantharaman K."/>
            <person name="Brown C.T."/>
            <person name="Hug L.A."/>
            <person name="Sharon I."/>
            <person name="Castelle C.J."/>
            <person name="Probst A.J."/>
            <person name="Thomas B.C."/>
            <person name="Singh A."/>
            <person name="Wilkins M.J."/>
            <person name="Karaoz U."/>
            <person name="Brodie E.L."/>
            <person name="Williams K.H."/>
            <person name="Hubbard S.S."/>
            <person name="Banfield J.F."/>
        </authorList>
    </citation>
    <scope>NUCLEOTIDE SEQUENCE [LARGE SCALE GENOMIC DNA]</scope>
</reference>
<sequence length="271" mass="30869">MKISNIFKETKLAPTETEIFLSSILEKDRSFIIAYPEFEINFSDYHKFKEFEARRKLHEPVAYILGYKDFYRSRIRSDKRAAIPRAETESLIEEAVKFIFRIPNRERKNHLASDPTYKIADVGTGSACIAISLAKILPFAHIFAIDIDHKALSLAEENVAEHNLTNQITLMQGDLLNPISTSVDLIVANLPYIPSHKLNTLETQIKNWEPLLAFDGGTDGKQHYKNLFSQATNKLAQSGIIVYEVDGKANIWQHPFSIYQSPESSRKEGLI</sequence>
<name>A0A1G1WC28_9BACT</name>